<proteinExistence type="predicted"/>
<feature type="compositionally biased region" description="Low complexity" evidence="1">
    <location>
        <begin position="33"/>
        <end position="45"/>
    </location>
</feature>
<evidence type="ECO:0000313" key="3">
    <source>
        <dbReference type="EMBL" id="PVD22248.1"/>
    </source>
</evidence>
<feature type="signal peptide" evidence="2">
    <location>
        <begin position="1"/>
        <end position="18"/>
    </location>
</feature>
<gene>
    <name evidence="3" type="ORF">C0Q70_18056</name>
</gene>
<dbReference type="STRING" id="400727.A0A2T7NM61"/>
<keyword evidence="4" id="KW-1185">Reference proteome</keyword>
<feature type="compositionally biased region" description="Low complexity" evidence="1">
    <location>
        <begin position="99"/>
        <end position="124"/>
    </location>
</feature>
<accession>A0A2T7NM61</accession>
<feature type="region of interest" description="Disordered" evidence="1">
    <location>
        <begin position="32"/>
        <end position="124"/>
    </location>
</feature>
<comment type="caution">
    <text evidence="3">The sequence shown here is derived from an EMBL/GenBank/DDBJ whole genome shotgun (WGS) entry which is preliminary data.</text>
</comment>
<evidence type="ECO:0000256" key="2">
    <source>
        <dbReference type="SAM" id="SignalP"/>
    </source>
</evidence>
<evidence type="ECO:0000313" key="4">
    <source>
        <dbReference type="Proteomes" id="UP000245119"/>
    </source>
</evidence>
<dbReference type="EMBL" id="PZQS01000011">
    <property type="protein sequence ID" value="PVD22248.1"/>
    <property type="molecule type" value="Genomic_DNA"/>
</dbReference>
<organism evidence="3 4">
    <name type="scientific">Pomacea canaliculata</name>
    <name type="common">Golden apple snail</name>
    <dbReference type="NCBI Taxonomy" id="400727"/>
    <lineage>
        <taxon>Eukaryota</taxon>
        <taxon>Metazoa</taxon>
        <taxon>Spiralia</taxon>
        <taxon>Lophotrochozoa</taxon>
        <taxon>Mollusca</taxon>
        <taxon>Gastropoda</taxon>
        <taxon>Caenogastropoda</taxon>
        <taxon>Architaenioglossa</taxon>
        <taxon>Ampullarioidea</taxon>
        <taxon>Ampullariidae</taxon>
        <taxon>Pomacea</taxon>
    </lineage>
</organism>
<evidence type="ECO:0000256" key="1">
    <source>
        <dbReference type="SAM" id="MobiDB-lite"/>
    </source>
</evidence>
<feature type="chain" id="PRO_5015426744" evidence="2">
    <location>
        <begin position="19"/>
        <end position="248"/>
    </location>
</feature>
<protein>
    <submittedName>
        <fullName evidence="3">Uncharacterized protein</fullName>
    </submittedName>
</protein>
<sequence length="248" mass="25965">MKLSVALLCLALGVCAHAFTVPADEVTTTAGLPPIETVPTETIPPAVDDSTTTPPAPVVDDSPTTPPAPVVDDSTTTPPAPVVDDNTTTPPATVVDDFTTTSPATVVDDTTTPPATVAEGTTTTTIPPPPYQCYDCNSGTHTEGGWLNPDCPVNGAITPTSATSPCNGPCVSFGSLWPAGTINRGCERNFWFPETYDTSPGCRVLDKVYWCFSLGDLSNTQNLTDVSKYYLEEHYKSTTTTTTTTASP</sequence>
<dbReference type="Proteomes" id="UP000245119">
    <property type="component" value="Linkage Group LG11"/>
</dbReference>
<dbReference type="AlphaFoldDB" id="A0A2T7NM61"/>
<name>A0A2T7NM61_POMCA</name>
<reference evidence="3 4" key="1">
    <citation type="submission" date="2018-04" db="EMBL/GenBank/DDBJ databases">
        <title>The genome of golden apple snail Pomacea canaliculata provides insight into stress tolerance and invasive adaptation.</title>
        <authorList>
            <person name="Liu C."/>
            <person name="Liu B."/>
            <person name="Ren Y."/>
            <person name="Zhang Y."/>
            <person name="Wang H."/>
            <person name="Li S."/>
            <person name="Jiang F."/>
            <person name="Yin L."/>
            <person name="Zhang G."/>
            <person name="Qian W."/>
            <person name="Fan W."/>
        </authorList>
    </citation>
    <scope>NUCLEOTIDE SEQUENCE [LARGE SCALE GENOMIC DNA]</scope>
    <source>
        <strain evidence="3">SZHN2017</strain>
        <tissue evidence="3">Muscle</tissue>
    </source>
</reference>
<keyword evidence="2" id="KW-0732">Signal</keyword>